<dbReference type="AlphaFoldDB" id="A0A927GC24"/>
<gene>
    <name evidence="2" type="ORF">IC230_03820</name>
</gene>
<evidence type="ECO:0000313" key="2">
    <source>
        <dbReference type="EMBL" id="MBD2752006.1"/>
    </source>
</evidence>
<keyword evidence="3" id="KW-1185">Reference proteome</keyword>
<accession>A0A927GC24</accession>
<dbReference type="EMBL" id="JACXAA010000001">
    <property type="protein sequence ID" value="MBD2752006.1"/>
    <property type="molecule type" value="Genomic_DNA"/>
</dbReference>
<feature type="signal peptide" evidence="1">
    <location>
        <begin position="1"/>
        <end position="19"/>
    </location>
</feature>
<evidence type="ECO:0008006" key="4">
    <source>
        <dbReference type="Google" id="ProtNLM"/>
    </source>
</evidence>
<protein>
    <recommendedName>
        <fullName evidence="4">SH3 domain-containing protein</fullName>
    </recommendedName>
</protein>
<comment type="caution">
    <text evidence="2">The sequence shown here is derived from an EMBL/GenBank/DDBJ whole genome shotgun (WGS) entry which is preliminary data.</text>
</comment>
<dbReference type="RefSeq" id="WP_191037624.1">
    <property type="nucleotide sequence ID" value="NZ_JACXAA010000001.1"/>
</dbReference>
<proteinExistence type="predicted"/>
<reference evidence="2" key="1">
    <citation type="submission" date="2020-09" db="EMBL/GenBank/DDBJ databases">
        <authorList>
            <person name="Kim M.K."/>
        </authorList>
    </citation>
    <scope>NUCLEOTIDE SEQUENCE</scope>
    <source>
        <strain evidence="2">BT704</strain>
    </source>
</reference>
<keyword evidence="1" id="KW-0732">Signal</keyword>
<evidence type="ECO:0000256" key="1">
    <source>
        <dbReference type="SAM" id="SignalP"/>
    </source>
</evidence>
<organism evidence="2 3">
    <name type="scientific">Spirosoma validum</name>
    <dbReference type="NCBI Taxonomy" id="2771355"/>
    <lineage>
        <taxon>Bacteria</taxon>
        <taxon>Pseudomonadati</taxon>
        <taxon>Bacteroidota</taxon>
        <taxon>Cytophagia</taxon>
        <taxon>Cytophagales</taxon>
        <taxon>Cytophagaceae</taxon>
        <taxon>Spirosoma</taxon>
    </lineage>
</organism>
<dbReference type="Proteomes" id="UP000653797">
    <property type="component" value="Unassembled WGS sequence"/>
</dbReference>
<evidence type="ECO:0000313" key="3">
    <source>
        <dbReference type="Proteomes" id="UP000653797"/>
    </source>
</evidence>
<sequence length="238" mass="24779">MKHRLLTALLLLITATTYAQVGIGTTTPDPSAQLDVVATDKGVLVPRVTSTTAVSAPTEGLLVYQTGSPAGFYVRQAGAWVRLVTETDLPSTVLPFFSGTTITFQPALFFVGLSSNGPNSTIHPANVFYPALPRSGTLTALTVGISPSSNQTLTAPFLILAQVYRADLNSNSYSAIPGAQTTILIPPFVPTAGRVFEAKITGLFTPLAEGSHLLIGFSALSQASTPPTGYVSAALSIK</sequence>
<feature type="chain" id="PRO_5036772281" description="SH3 domain-containing protein" evidence="1">
    <location>
        <begin position="20"/>
        <end position="238"/>
    </location>
</feature>
<name>A0A927GC24_9BACT</name>